<dbReference type="CDD" id="cd21400">
    <property type="entry name" value="ZBD_UPF1-like"/>
    <property type="match status" value="1"/>
</dbReference>
<dbReference type="CDD" id="cd18039">
    <property type="entry name" value="DEXXQc_UPF1"/>
    <property type="match status" value="1"/>
</dbReference>
<dbReference type="SUPFAM" id="SSF52540">
    <property type="entry name" value="P-loop containing nucleoside triphosphate hydrolases"/>
    <property type="match status" value="1"/>
</dbReference>
<evidence type="ECO:0000256" key="7">
    <source>
        <dbReference type="ARBA" id="ARBA00022801"/>
    </source>
</evidence>
<evidence type="ECO:0000256" key="3">
    <source>
        <dbReference type="ARBA" id="ARBA00022490"/>
    </source>
</evidence>
<keyword evidence="3" id="KW-0963">Cytoplasm</keyword>
<feature type="region of interest" description="CC/SHH/C" evidence="11">
    <location>
        <begin position="100"/>
        <end position="128"/>
    </location>
</feature>
<evidence type="ECO:0000313" key="13">
    <source>
        <dbReference type="EMBL" id="KAK1923246.1"/>
    </source>
</evidence>
<evidence type="ECO:0000259" key="12">
    <source>
        <dbReference type="PROSITE" id="PS51997"/>
    </source>
</evidence>
<evidence type="ECO:0000256" key="4">
    <source>
        <dbReference type="ARBA" id="ARBA00022723"/>
    </source>
</evidence>
<dbReference type="InterPro" id="IPR027417">
    <property type="entry name" value="P-loop_NTPase"/>
</dbReference>
<dbReference type="PANTHER" id="PTHR10887:SF364">
    <property type="entry name" value="REGULATOR OF NONSENSE TRANSCRIPTS 1"/>
    <property type="match status" value="1"/>
</dbReference>
<dbReference type="GO" id="GO:0005737">
    <property type="term" value="C:cytoplasm"/>
    <property type="evidence" value="ECO:0007669"/>
    <property type="project" value="UniProtKB-SubCell"/>
</dbReference>
<dbReference type="Gene3D" id="6.10.140.1240">
    <property type="match status" value="1"/>
</dbReference>
<dbReference type="CDD" id="cd21407">
    <property type="entry name" value="1B_UPF1-like"/>
    <property type="match status" value="1"/>
</dbReference>
<evidence type="ECO:0000256" key="2">
    <source>
        <dbReference type="ARBA" id="ARBA00007913"/>
    </source>
</evidence>
<keyword evidence="4 11" id="KW-0479">Metal-binding</keyword>
<keyword evidence="8 13" id="KW-0347">Helicase</keyword>
<comment type="subcellular location">
    <subcellularLocation>
        <location evidence="1">Cytoplasm</location>
    </subcellularLocation>
</comment>
<keyword evidence="14" id="KW-1185">Reference proteome</keyword>
<keyword evidence="6 11" id="KW-0863">Zinc-finger</keyword>
<evidence type="ECO:0000256" key="10">
    <source>
        <dbReference type="ARBA" id="ARBA00022840"/>
    </source>
</evidence>
<feature type="domain" description="Upf1" evidence="12">
    <location>
        <begin position="78"/>
        <end position="235"/>
    </location>
</feature>
<dbReference type="InterPro" id="IPR041677">
    <property type="entry name" value="DNA2/NAM7_AAA_11"/>
</dbReference>
<keyword evidence="10" id="KW-0067">ATP-binding</keyword>
<dbReference type="InterPro" id="IPR040812">
    <property type="entry name" value="UPF1_1B_dom"/>
</dbReference>
<dbReference type="EMBL" id="JAODAN010000007">
    <property type="protein sequence ID" value="KAK1923246.1"/>
    <property type="molecule type" value="Genomic_DNA"/>
</dbReference>
<evidence type="ECO:0000256" key="9">
    <source>
        <dbReference type="ARBA" id="ARBA00022833"/>
    </source>
</evidence>
<evidence type="ECO:0000256" key="1">
    <source>
        <dbReference type="ARBA" id="ARBA00004496"/>
    </source>
</evidence>
<gene>
    <name evidence="13" type="ORF">DB88DRAFT_342083</name>
</gene>
<dbReference type="PANTHER" id="PTHR10887">
    <property type="entry name" value="DNA2/NAM7 HELICASE FAMILY"/>
    <property type="match status" value="1"/>
</dbReference>
<dbReference type="Pfam" id="PF09416">
    <property type="entry name" value="UPF1_Zn_bind"/>
    <property type="match status" value="1"/>
</dbReference>
<name>A0AAD9FP86_PAPLA</name>
<dbReference type="Gene3D" id="3.40.50.300">
    <property type="entry name" value="P-loop containing nucleotide triphosphate hydrolases"/>
    <property type="match status" value="1"/>
</dbReference>
<keyword evidence="5" id="KW-0547">Nucleotide-binding</keyword>
<evidence type="ECO:0000256" key="6">
    <source>
        <dbReference type="ARBA" id="ARBA00022771"/>
    </source>
</evidence>
<dbReference type="PROSITE" id="PS51997">
    <property type="entry name" value="UPF1_CH_RICH"/>
    <property type="match status" value="1"/>
</dbReference>
<comment type="caution">
    <text evidence="13">The sequence shown here is derived from an EMBL/GenBank/DDBJ whole genome shotgun (WGS) entry which is preliminary data.</text>
</comment>
<dbReference type="Gene3D" id="2.40.30.230">
    <property type="match status" value="1"/>
</dbReference>
<reference evidence="13" key="1">
    <citation type="submission" date="2023-02" db="EMBL/GenBank/DDBJ databases">
        <title>Identification and recombinant expression of a fungal hydrolase from Papiliotrema laurentii that hydrolyzes apple cutin and clears colloidal polyester polyurethane.</title>
        <authorList>
            <consortium name="DOE Joint Genome Institute"/>
            <person name="Roman V.A."/>
            <person name="Bojanowski C."/>
            <person name="Crable B.R."/>
            <person name="Wagner D.N."/>
            <person name="Hung C.S."/>
            <person name="Nadeau L.J."/>
            <person name="Schratz L."/>
            <person name="Haridas S."/>
            <person name="Pangilinan J."/>
            <person name="Lipzen A."/>
            <person name="Na H."/>
            <person name="Yan M."/>
            <person name="Ng V."/>
            <person name="Grigoriev I.V."/>
            <person name="Spatafora J.W."/>
            <person name="Barlow D."/>
            <person name="Biffinger J."/>
            <person name="Kelley-Loughnane N."/>
            <person name="Varaljay V.A."/>
            <person name="Crookes-Goodson W.J."/>
        </authorList>
    </citation>
    <scope>NUCLEOTIDE SEQUENCE</scope>
    <source>
        <strain evidence="13">5307AH</strain>
    </source>
</reference>
<dbReference type="Pfam" id="PF13086">
    <property type="entry name" value="AAA_11"/>
    <property type="match status" value="2"/>
</dbReference>
<dbReference type="GO" id="GO:0000184">
    <property type="term" value="P:nuclear-transcribed mRNA catabolic process, nonsense-mediated decay"/>
    <property type="evidence" value="ECO:0007669"/>
    <property type="project" value="InterPro"/>
</dbReference>
<keyword evidence="9 11" id="KW-0862">Zinc</keyword>
<comment type="similarity">
    <text evidence="2">Belongs to the DNA2/NAM7 helicase family.</text>
</comment>
<evidence type="ECO:0000313" key="14">
    <source>
        <dbReference type="Proteomes" id="UP001182556"/>
    </source>
</evidence>
<dbReference type="InterPro" id="IPR018999">
    <property type="entry name" value="UPF1_CH/ZBD"/>
</dbReference>
<dbReference type="GO" id="GO:0003724">
    <property type="term" value="F:RNA helicase activity"/>
    <property type="evidence" value="ECO:0007669"/>
    <property type="project" value="InterPro"/>
</dbReference>
<feature type="region of interest" description="C4" evidence="11">
    <location>
        <begin position="146"/>
        <end position="176"/>
    </location>
</feature>
<organism evidence="13 14">
    <name type="scientific">Papiliotrema laurentii</name>
    <name type="common">Cryptococcus laurentii</name>
    <dbReference type="NCBI Taxonomy" id="5418"/>
    <lineage>
        <taxon>Eukaryota</taxon>
        <taxon>Fungi</taxon>
        <taxon>Dikarya</taxon>
        <taxon>Basidiomycota</taxon>
        <taxon>Agaricomycotina</taxon>
        <taxon>Tremellomycetes</taxon>
        <taxon>Tremellales</taxon>
        <taxon>Rhynchogastremaceae</taxon>
        <taxon>Papiliotrema</taxon>
    </lineage>
</organism>
<keyword evidence="7" id="KW-0378">Hydrolase</keyword>
<dbReference type="InterPro" id="IPR045055">
    <property type="entry name" value="DNA2/NAM7-like"/>
</dbReference>
<dbReference type="Pfam" id="PF18141">
    <property type="entry name" value="UPF1_1B_dom"/>
    <property type="match status" value="1"/>
</dbReference>
<dbReference type="GO" id="GO:0008270">
    <property type="term" value="F:zinc ion binding"/>
    <property type="evidence" value="ECO:0007669"/>
    <property type="project" value="UniProtKB-UniRule"/>
</dbReference>
<evidence type="ECO:0000256" key="11">
    <source>
        <dbReference type="PROSITE-ProRule" id="PRU01341"/>
    </source>
</evidence>
<proteinExistence type="inferred from homology"/>
<feature type="region of interest" description="C3H" evidence="11">
    <location>
        <begin position="86"/>
        <end position="118"/>
    </location>
</feature>
<dbReference type="GO" id="GO:0005524">
    <property type="term" value="F:ATP binding"/>
    <property type="evidence" value="ECO:0007669"/>
    <property type="project" value="UniProtKB-KW"/>
</dbReference>
<dbReference type="Proteomes" id="UP001182556">
    <property type="component" value="Unassembled WGS sequence"/>
</dbReference>
<protein>
    <submittedName>
        <fullName evidence="13">RNA helicase-domain-containing protein</fullName>
    </submittedName>
</protein>
<accession>A0AAD9FP86</accession>
<dbReference type="AlphaFoldDB" id="A0AAD9FP86"/>
<evidence type="ECO:0000256" key="5">
    <source>
        <dbReference type="ARBA" id="ARBA00022741"/>
    </source>
</evidence>
<dbReference type="GO" id="GO:0003723">
    <property type="term" value="F:RNA binding"/>
    <property type="evidence" value="ECO:0007669"/>
    <property type="project" value="InterPro"/>
</dbReference>
<dbReference type="GO" id="GO:0016787">
    <property type="term" value="F:hydrolase activity"/>
    <property type="evidence" value="ECO:0007669"/>
    <property type="project" value="UniProtKB-KW"/>
</dbReference>
<sequence>MEFQDFDGASNYALDRDETTSVYSAAPTSTTSRAAKPTISGLGAALDELNLDAQSSINGVGGRFEEEYEIGDEYREPLGHNIEHACSYCGIHSPQSVVKCLHCNKWFCNSRGNTSASHIVNHLVKAKHKEVILHKESALGETIPECYNCGSKNVFMLGFIPAKSDTVVVLLCRQPCAALTNSRDINWDTSQWSAIIDDRSFLSWLVKVPSEAEQLRARQISMAQIAKLEELWRENPQARLEDAEAQTGEEEMQPILLRYEDAYQYQNLFGPLVKIEADFDKRMKEAQTENDITIRWDMGLNQKRLAWFCMPKLESGEVRLAVGDELRLKFVGATNTGLGGMKGLQALSKGGWGGSNDNGWEGVGSVVKIPNNVSDEICLELRRNDGVPIDCTHGFSVDFVWKATSFDRMQAAMKTFAIDEKSVSGYIYHKLLGHELEPQVLRTQMPKRFSAPNLPELNHSQMAAVKAVLQKPLSLIQGPPGTGKTVTSASIVYHLAKMNPGQVLVCAPSNVAVDHLCEKIHQTGLKVVRLAAKSREALDSSVAFLSLHQQVANADTHPELRKLIQLRNDQGELSQSDERKYKSLVRACEKDILNAADVICTTCVGAGDPRLAKFKFRTVLMDEATQAAEPGESTHTSMWTIS</sequence>
<evidence type="ECO:0000256" key="8">
    <source>
        <dbReference type="ARBA" id="ARBA00022806"/>
    </source>
</evidence>